<keyword evidence="4" id="KW-1185">Reference proteome</keyword>
<accession>A0A5B0QRH5</accession>
<comment type="caution">
    <text evidence="3">The sequence shown here is derived from an EMBL/GenBank/DDBJ whole genome shotgun (WGS) entry which is preliminary data.</text>
</comment>
<feature type="chain" id="PRO_5023027905" evidence="2">
    <location>
        <begin position="24"/>
        <end position="132"/>
    </location>
</feature>
<evidence type="ECO:0000256" key="1">
    <source>
        <dbReference type="SAM" id="MobiDB-lite"/>
    </source>
</evidence>
<protein>
    <submittedName>
        <fullName evidence="3">Uncharacterized protein</fullName>
    </submittedName>
</protein>
<organism evidence="3 4">
    <name type="scientific">Puccinia graminis f. sp. tritici</name>
    <dbReference type="NCBI Taxonomy" id="56615"/>
    <lineage>
        <taxon>Eukaryota</taxon>
        <taxon>Fungi</taxon>
        <taxon>Dikarya</taxon>
        <taxon>Basidiomycota</taxon>
        <taxon>Pucciniomycotina</taxon>
        <taxon>Pucciniomycetes</taxon>
        <taxon>Pucciniales</taxon>
        <taxon>Pucciniaceae</taxon>
        <taxon>Puccinia</taxon>
    </lineage>
</organism>
<evidence type="ECO:0000256" key="2">
    <source>
        <dbReference type="SAM" id="SignalP"/>
    </source>
</evidence>
<dbReference type="AlphaFoldDB" id="A0A5B0QRH5"/>
<evidence type="ECO:0000313" key="4">
    <source>
        <dbReference type="Proteomes" id="UP000324748"/>
    </source>
</evidence>
<dbReference type="EMBL" id="VSWC01000014">
    <property type="protein sequence ID" value="KAA1115464.1"/>
    <property type="molecule type" value="Genomic_DNA"/>
</dbReference>
<dbReference type="Proteomes" id="UP000324748">
    <property type="component" value="Unassembled WGS sequence"/>
</dbReference>
<reference evidence="3 4" key="1">
    <citation type="submission" date="2019-05" db="EMBL/GenBank/DDBJ databases">
        <title>Emergence of the Ug99 lineage of the wheat stem rust pathogen through somatic hybridization.</title>
        <authorList>
            <person name="Li F."/>
            <person name="Upadhyaya N.M."/>
            <person name="Sperschneider J."/>
            <person name="Matny O."/>
            <person name="Nguyen-Phuc H."/>
            <person name="Mago R."/>
            <person name="Raley C."/>
            <person name="Miller M.E."/>
            <person name="Silverstein K.A.T."/>
            <person name="Henningsen E."/>
            <person name="Hirsch C.D."/>
            <person name="Visser B."/>
            <person name="Pretorius Z.A."/>
            <person name="Steffenson B.J."/>
            <person name="Schwessinger B."/>
            <person name="Dodds P.N."/>
            <person name="Figueroa M."/>
        </authorList>
    </citation>
    <scope>NUCLEOTIDE SEQUENCE [LARGE SCALE GENOMIC DNA]</scope>
    <source>
        <strain evidence="3">21-0</strain>
    </source>
</reference>
<evidence type="ECO:0000313" key="3">
    <source>
        <dbReference type="EMBL" id="KAA1115464.1"/>
    </source>
</evidence>
<name>A0A5B0QRH5_PUCGR</name>
<sequence>MHISPKYLCILLQVLCFLQAAHAMNQPLKGGAEASISQMKPDIQSAWIKTEYGYNPMASQINVKSTAHVAQGTLKYQPLEVEDHIISTFKNDQLSDKLVTFLNRFIWGSESAEEYPKIQPPKLSKEEGKFQE</sequence>
<proteinExistence type="predicted"/>
<keyword evidence="2" id="KW-0732">Signal</keyword>
<feature type="compositionally biased region" description="Basic and acidic residues" evidence="1">
    <location>
        <begin position="123"/>
        <end position="132"/>
    </location>
</feature>
<feature type="signal peptide" evidence="2">
    <location>
        <begin position="1"/>
        <end position="23"/>
    </location>
</feature>
<gene>
    <name evidence="3" type="ORF">PGT21_036725</name>
</gene>
<feature type="region of interest" description="Disordered" evidence="1">
    <location>
        <begin position="113"/>
        <end position="132"/>
    </location>
</feature>